<protein>
    <submittedName>
        <fullName evidence="3">NAD(P)H-dependent oxidoreductase</fullName>
    </submittedName>
    <submittedName>
        <fullName evidence="2">NADPH-dependent FMN reductase</fullName>
    </submittedName>
</protein>
<reference evidence="3" key="4">
    <citation type="submission" date="2022-06" db="EMBL/GenBank/DDBJ databases">
        <title>Complete genome sequence of soil microorganisms Streptomyces sp. Qhu-M197 isolated from Alpine meadows habitats on the Tibetan Plateau.</title>
        <authorList>
            <person name="Zhang B."/>
            <person name="Xiang X."/>
            <person name="Fan J."/>
        </authorList>
    </citation>
    <scope>NUCLEOTIDE SEQUENCE</scope>
    <source>
        <strain evidence="3">Qhu-M197</strain>
    </source>
</reference>
<organism evidence="2 4">
    <name type="scientific">Streptomyces phaeoluteigriseus</name>
    <dbReference type="NCBI Taxonomy" id="114686"/>
    <lineage>
        <taxon>Bacteria</taxon>
        <taxon>Bacillati</taxon>
        <taxon>Actinomycetota</taxon>
        <taxon>Actinomycetes</taxon>
        <taxon>Kitasatosporales</taxon>
        <taxon>Streptomycetaceae</taxon>
        <taxon>Streptomyces</taxon>
        <taxon>Streptomyces aurantiacus group</taxon>
    </lineage>
</organism>
<dbReference type="AlphaFoldDB" id="A0A1V6MUR4"/>
<dbReference type="EMBL" id="CP099468">
    <property type="protein sequence ID" value="USQ84466.1"/>
    <property type="molecule type" value="Genomic_DNA"/>
</dbReference>
<dbReference type="Pfam" id="PF03358">
    <property type="entry name" value="FMN_red"/>
    <property type="match status" value="1"/>
</dbReference>
<sequence length="194" mass="21129">MPEEPLHLAVITSSPPESGSGPVVARWLTGQAEQFGVFTVDVIDAVEADLPMVVSPARAAQARDRLDEVATRIEAADAYVVVTAEYNHGCPAALKSVIDWHPTQWRGKPVSFVSYGGRSRGLRAVEQLRQIFSELHVATLRDGVSFADARSHFDEDGNPRDAPGLDAAVKTMLGQLVWWAAALQQARGRRPYTL</sequence>
<dbReference type="InterPro" id="IPR050712">
    <property type="entry name" value="NAD(P)H-dep_reductase"/>
</dbReference>
<gene>
    <name evidence="2" type="ORF">BM536_007715</name>
    <name evidence="3" type="ORF">NFX46_12105</name>
</gene>
<keyword evidence="5" id="KW-1185">Reference proteome</keyword>
<name>A0A1V6MUR4_9ACTN</name>
<reference evidence="2" key="2">
    <citation type="submission" date="2016-11" db="EMBL/GenBank/DDBJ databases">
        <authorList>
            <person name="Jaros S."/>
            <person name="Januszkiewicz K."/>
            <person name="Wedrychowicz H."/>
        </authorList>
    </citation>
    <scope>NUCLEOTIDE SEQUENCE [LARGE SCALE GENOMIC DNA]</scope>
    <source>
        <strain evidence="2">DSM 41896</strain>
    </source>
</reference>
<reference evidence="2 4" key="3">
    <citation type="submission" date="2017-02" db="EMBL/GenBank/DDBJ databases">
        <title>Draft genome sequence of Streptomyces phaeoluteigriseus type strain DSM41896.</title>
        <authorList>
            <person name="Salih T.S."/>
            <person name="Algora Gallardo L."/>
            <person name="Melo Santos T."/>
            <person name="Filgueira Martinez S."/>
            <person name="Herron P.R."/>
        </authorList>
    </citation>
    <scope>NUCLEOTIDE SEQUENCE [LARGE SCALE GENOMIC DNA]</scope>
    <source>
        <strain evidence="2 4">DSM 41896</strain>
    </source>
</reference>
<evidence type="ECO:0000313" key="4">
    <source>
        <dbReference type="Proteomes" id="UP000184286"/>
    </source>
</evidence>
<dbReference type="InterPro" id="IPR005025">
    <property type="entry name" value="FMN_Rdtase-like_dom"/>
</dbReference>
<dbReference type="GO" id="GO:0010181">
    <property type="term" value="F:FMN binding"/>
    <property type="evidence" value="ECO:0007669"/>
    <property type="project" value="TreeGrafter"/>
</dbReference>
<dbReference type="Proteomes" id="UP001056374">
    <property type="component" value="Chromosome"/>
</dbReference>
<dbReference type="InterPro" id="IPR029039">
    <property type="entry name" value="Flavoprotein-like_sf"/>
</dbReference>
<feature type="domain" description="NADPH-dependent FMN reductase-like" evidence="1">
    <location>
        <begin position="8"/>
        <end position="146"/>
    </location>
</feature>
<dbReference type="PANTHER" id="PTHR30543">
    <property type="entry name" value="CHROMATE REDUCTASE"/>
    <property type="match status" value="1"/>
</dbReference>
<evidence type="ECO:0000259" key="1">
    <source>
        <dbReference type="Pfam" id="PF03358"/>
    </source>
</evidence>
<dbReference type="PANTHER" id="PTHR30543:SF21">
    <property type="entry name" value="NAD(P)H-DEPENDENT FMN REDUCTASE LOT6"/>
    <property type="match status" value="1"/>
</dbReference>
<reference evidence="4" key="1">
    <citation type="submission" date="2016-11" db="EMBL/GenBank/DDBJ databases">
        <authorList>
            <person name="Schniete J.K."/>
            <person name="Salih T."/>
            <person name="Algora Gallardo L."/>
            <person name="Martinez Fernandez S."/>
            <person name="Herron P.R."/>
        </authorList>
    </citation>
    <scope>NUCLEOTIDE SEQUENCE [LARGE SCALE GENOMIC DNA]</scope>
    <source>
        <strain evidence="4">DSM 41896</strain>
    </source>
</reference>
<dbReference type="Proteomes" id="UP000184286">
    <property type="component" value="Unassembled WGS sequence"/>
</dbReference>
<dbReference type="GO" id="GO:0016491">
    <property type="term" value="F:oxidoreductase activity"/>
    <property type="evidence" value="ECO:0007669"/>
    <property type="project" value="InterPro"/>
</dbReference>
<evidence type="ECO:0000313" key="3">
    <source>
        <dbReference type="EMBL" id="USQ84466.1"/>
    </source>
</evidence>
<proteinExistence type="predicted"/>
<evidence type="ECO:0000313" key="2">
    <source>
        <dbReference type="EMBL" id="OQD56204.1"/>
    </source>
</evidence>
<accession>A0A1V6MUR4</accession>
<dbReference type="SUPFAM" id="SSF52218">
    <property type="entry name" value="Flavoproteins"/>
    <property type="match status" value="1"/>
</dbReference>
<dbReference type="GO" id="GO:0005829">
    <property type="term" value="C:cytosol"/>
    <property type="evidence" value="ECO:0007669"/>
    <property type="project" value="TreeGrafter"/>
</dbReference>
<dbReference type="OrthoDB" id="9812295at2"/>
<dbReference type="RefSeq" id="WP_094102737.1">
    <property type="nucleotide sequence ID" value="NZ_CP099468.1"/>
</dbReference>
<dbReference type="EMBL" id="MPOH02000009">
    <property type="protein sequence ID" value="OQD56204.1"/>
    <property type="molecule type" value="Genomic_DNA"/>
</dbReference>
<dbReference type="STRING" id="114686.BM536_007715"/>
<evidence type="ECO:0000313" key="5">
    <source>
        <dbReference type="Proteomes" id="UP001056374"/>
    </source>
</evidence>
<dbReference type="Gene3D" id="3.40.50.360">
    <property type="match status" value="1"/>
</dbReference>